<dbReference type="GeneID" id="75079461"/>
<evidence type="ECO:0000256" key="1">
    <source>
        <dbReference type="SAM" id="Coils"/>
    </source>
</evidence>
<feature type="coiled-coil region" evidence="1">
    <location>
        <begin position="4"/>
        <end position="41"/>
    </location>
</feature>
<protein>
    <submittedName>
        <fullName evidence="2">Protein of uncharacterized function (DUF3847)</fullName>
    </submittedName>
</protein>
<keyword evidence="1" id="KW-0175">Coiled coil</keyword>
<dbReference type="Proteomes" id="UP000095645">
    <property type="component" value="Unassembled WGS sequence"/>
</dbReference>
<dbReference type="InterPro" id="IPR024215">
    <property type="entry name" value="DUF3847"/>
</dbReference>
<dbReference type="AlphaFoldDB" id="A0A174EAF3"/>
<dbReference type="RefSeq" id="WP_025579837.1">
    <property type="nucleotide sequence ID" value="NZ_CYZP01000024.1"/>
</dbReference>
<evidence type="ECO:0000313" key="2">
    <source>
        <dbReference type="EMBL" id="CUO34754.1"/>
    </source>
</evidence>
<gene>
    <name evidence="2" type="ORF">ERS852476_02592</name>
</gene>
<dbReference type="Pfam" id="PF12958">
    <property type="entry name" value="DUF3847"/>
    <property type="match status" value="1"/>
</dbReference>
<proteinExistence type="predicted"/>
<reference evidence="2 3" key="1">
    <citation type="submission" date="2015-09" db="EMBL/GenBank/DDBJ databases">
        <authorList>
            <consortium name="Pathogen Informatics"/>
        </authorList>
    </citation>
    <scope>NUCLEOTIDE SEQUENCE [LARGE SCALE GENOMIC DNA]</scope>
    <source>
        <strain evidence="2 3">2789STDY5834861</strain>
    </source>
</reference>
<organism evidence="2 3">
    <name type="scientific">Blautia obeum</name>
    <dbReference type="NCBI Taxonomy" id="40520"/>
    <lineage>
        <taxon>Bacteria</taxon>
        <taxon>Bacillati</taxon>
        <taxon>Bacillota</taxon>
        <taxon>Clostridia</taxon>
        <taxon>Lachnospirales</taxon>
        <taxon>Lachnospiraceae</taxon>
        <taxon>Blautia</taxon>
    </lineage>
</organism>
<accession>A0A174EAF3</accession>
<dbReference type="EMBL" id="CYZP01000024">
    <property type="protein sequence ID" value="CUO34754.1"/>
    <property type="molecule type" value="Genomic_DNA"/>
</dbReference>
<name>A0A174EAF3_9FIRM</name>
<evidence type="ECO:0000313" key="3">
    <source>
        <dbReference type="Proteomes" id="UP000095645"/>
    </source>
</evidence>
<sequence>MPDTSKLEKLNRELEKSEKKLRKAINDEKVLQHQLKQLTRKERTHRLCTRGGMLESFLQEPERLTDDDVMLLLKLIFHRKDTQELLKTMLEREKPETP</sequence>